<evidence type="ECO:0000313" key="5">
    <source>
        <dbReference type="EMBL" id="MBB5343111.1"/>
    </source>
</evidence>
<dbReference type="PANTHER" id="PTHR37690">
    <property type="entry name" value="CHORISMATE DEHYDRATASE"/>
    <property type="match status" value="1"/>
</dbReference>
<comment type="catalytic activity">
    <reaction evidence="4">
        <text>chorismate = 3-[(1-carboxyvinyl)-oxy]benzoate + H2O</text>
        <dbReference type="Rhea" id="RHEA:40051"/>
        <dbReference type="ChEBI" id="CHEBI:15377"/>
        <dbReference type="ChEBI" id="CHEBI:29748"/>
        <dbReference type="ChEBI" id="CHEBI:76981"/>
        <dbReference type="EC" id="4.2.1.151"/>
    </reaction>
</comment>
<organism evidence="5 6">
    <name type="scientific">Tunturiibacter lichenicola</name>
    <dbReference type="NCBI Taxonomy" id="2051959"/>
    <lineage>
        <taxon>Bacteria</taxon>
        <taxon>Pseudomonadati</taxon>
        <taxon>Acidobacteriota</taxon>
        <taxon>Terriglobia</taxon>
        <taxon>Terriglobales</taxon>
        <taxon>Acidobacteriaceae</taxon>
        <taxon>Tunturiibacter</taxon>
    </lineage>
</organism>
<keyword evidence="2 4" id="KW-0474">Menaquinone biosynthesis</keyword>
<evidence type="ECO:0000256" key="2">
    <source>
        <dbReference type="ARBA" id="ARBA00022428"/>
    </source>
</evidence>
<reference evidence="5 6" key="1">
    <citation type="submission" date="2020-08" db="EMBL/GenBank/DDBJ databases">
        <title>Genomic Encyclopedia of Type Strains, Phase IV (KMG-V): Genome sequencing to study the core and pangenomes of soil and plant-associated prokaryotes.</title>
        <authorList>
            <person name="Whitman W."/>
        </authorList>
    </citation>
    <scope>NUCLEOTIDE SEQUENCE [LARGE SCALE GENOMIC DNA]</scope>
    <source>
        <strain evidence="5 6">M8US30</strain>
    </source>
</reference>
<proteinExistence type="inferred from homology"/>
<evidence type="ECO:0000256" key="4">
    <source>
        <dbReference type="HAMAP-Rule" id="MF_00995"/>
    </source>
</evidence>
<dbReference type="AlphaFoldDB" id="A0A7W8N411"/>
<dbReference type="Gene3D" id="3.40.190.10">
    <property type="entry name" value="Periplasmic binding protein-like II"/>
    <property type="match status" value="2"/>
</dbReference>
<keyword evidence="3 4" id="KW-0456">Lyase</keyword>
<dbReference type="EC" id="4.2.1.151" evidence="4"/>
<dbReference type="Pfam" id="PF02621">
    <property type="entry name" value="VitK2_biosynth"/>
    <property type="match status" value="1"/>
</dbReference>
<dbReference type="Proteomes" id="UP000569092">
    <property type="component" value="Unassembled WGS sequence"/>
</dbReference>
<dbReference type="UniPathway" id="UPA00079"/>
<dbReference type="SUPFAM" id="SSF53850">
    <property type="entry name" value="Periplasmic binding protein-like II"/>
    <property type="match status" value="1"/>
</dbReference>
<dbReference type="HAMAP" id="MF_00995">
    <property type="entry name" value="MqnA"/>
    <property type="match status" value="1"/>
</dbReference>
<accession>A0A7W8N411</accession>
<protein>
    <recommendedName>
        <fullName evidence="4">Chorismate dehydratase</fullName>
        <ecNumber evidence="4">4.2.1.151</ecNumber>
    </recommendedName>
    <alternativeName>
        <fullName evidence="4">Menaquinone biosynthetic enzyme MqnA</fullName>
    </alternativeName>
</protein>
<dbReference type="InterPro" id="IPR003773">
    <property type="entry name" value="Menaquinone_biosynth"/>
</dbReference>
<dbReference type="GO" id="GO:0016836">
    <property type="term" value="F:hydro-lyase activity"/>
    <property type="evidence" value="ECO:0007669"/>
    <property type="project" value="UniProtKB-UniRule"/>
</dbReference>
<comment type="caution">
    <text evidence="5">The sequence shown here is derived from an EMBL/GenBank/DDBJ whole genome shotgun (WGS) entry which is preliminary data.</text>
</comment>
<evidence type="ECO:0000256" key="1">
    <source>
        <dbReference type="ARBA" id="ARBA00004863"/>
    </source>
</evidence>
<dbReference type="EMBL" id="JACHDZ010000001">
    <property type="protein sequence ID" value="MBB5343111.1"/>
    <property type="molecule type" value="Genomic_DNA"/>
</dbReference>
<name>A0A7W8N411_9BACT</name>
<evidence type="ECO:0000313" key="6">
    <source>
        <dbReference type="Proteomes" id="UP000569092"/>
    </source>
</evidence>
<comment type="similarity">
    <text evidence="4">Belongs to the MqnA/MqnD family. MqnA subfamily.</text>
</comment>
<evidence type="ECO:0000256" key="3">
    <source>
        <dbReference type="ARBA" id="ARBA00023239"/>
    </source>
</evidence>
<dbReference type="PANTHER" id="PTHR37690:SF1">
    <property type="entry name" value="CHORISMATE DEHYDRATASE"/>
    <property type="match status" value="1"/>
</dbReference>
<sequence length="288" mass="31759">MNTSSSSSMLRVAAINFLNPAPLMWDFEHAPLAQELAQRYSLHYTQPSQCAAELLAGRADLGLIPIAALTPELAVVPGCTIASLNEVRSIQLIVKSPHTFSTVNTVSADTASRSSLAYAEILFRKFANNHPAFLPAPADPVAMLQQSDAAILIGDPALLALERREQIEAEVGPCQWFDLAHEWHIRTNVPWVAAVWAVRPESLGTPRLTAAQLVEDLEASRNHGLLHIEDLVEEWTPRINLSPAVIRHYLSSNIHYVLNTDCMQAIKLFRQYAAEVDVLPALPDLRLL</sequence>
<comment type="pathway">
    <text evidence="1 4">Quinol/quinone metabolism; menaquinone biosynthesis.</text>
</comment>
<comment type="function">
    <text evidence="4">Catalyzes the dehydration of chorismate into 3-[(1-carboxyvinyl)oxy]benzoate, a step in the biosynthesis of menaquinone (MK, vitamin K2).</text>
</comment>
<dbReference type="CDD" id="cd13634">
    <property type="entry name" value="PBP2_Sco4506"/>
    <property type="match status" value="1"/>
</dbReference>
<dbReference type="InterPro" id="IPR030868">
    <property type="entry name" value="MqnA"/>
</dbReference>
<dbReference type="GO" id="GO:0009234">
    <property type="term" value="P:menaquinone biosynthetic process"/>
    <property type="evidence" value="ECO:0007669"/>
    <property type="project" value="UniProtKB-UniRule"/>
</dbReference>
<gene>
    <name evidence="4" type="primary">mqnA</name>
    <name evidence="5" type="ORF">HDF10_001061</name>
</gene>